<organism evidence="2 3">
    <name type="scientific">Rhizobium mesoamericanum STM3625</name>
    <dbReference type="NCBI Taxonomy" id="1211777"/>
    <lineage>
        <taxon>Bacteria</taxon>
        <taxon>Pseudomonadati</taxon>
        <taxon>Pseudomonadota</taxon>
        <taxon>Alphaproteobacteria</taxon>
        <taxon>Hyphomicrobiales</taxon>
        <taxon>Rhizobiaceae</taxon>
        <taxon>Rhizobium/Agrobacterium group</taxon>
        <taxon>Rhizobium</taxon>
    </lineage>
</organism>
<comment type="caution">
    <text evidence="2">The sequence shown here is derived from an EMBL/GenBank/DDBJ whole genome shotgun (WGS) entry which is preliminary data.</text>
</comment>
<evidence type="ECO:0000313" key="2">
    <source>
        <dbReference type="EMBL" id="CCM78241.1"/>
    </source>
</evidence>
<dbReference type="HOGENOM" id="CLU_3011218_0_0_5"/>
<dbReference type="Proteomes" id="UP000009319">
    <property type="component" value="Unassembled WGS sequence"/>
</dbReference>
<feature type="region of interest" description="Disordered" evidence="1">
    <location>
        <begin position="1"/>
        <end position="27"/>
    </location>
</feature>
<evidence type="ECO:0000313" key="3">
    <source>
        <dbReference type="Proteomes" id="UP000009319"/>
    </source>
</evidence>
<proteinExistence type="predicted"/>
<dbReference type="EMBL" id="CANI01000036">
    <property type="protein sequence ID" value="CCM78241.1"/>
    <property type="molecule type" value="Genomic_DNA"/>
</dbReference>
<protein>
    <submittedName>
        <fullName evidence="2">Uncharacterized protein</fullName>
    </submittedName>
</protein>
<sequence>MPELVSPSRAITPTGGTGGSNKRIDRGAKLRDRKLDEAVESVNLFPSAKSARHQAR</sequence>
<reference evidence="2 3" key="1">
    <citation type="journal article" date="2013" name="Genome Announc.">
        <title>Draft Genome Sequence of Rhizobium mesoamericanum STM3625, a Nitrogen-Fixing Symbiont of Mimosa pudica Isolated in French Guiana (South America).</title>
        <authorList>
            <person name="Moulin L."/>
            <person name="Mornico D."/>
            <person name="Melkonian R."/>
            <person name="Klonowska A."/>
        </authorList>
    </citation>
    <scope>NUCLEOTIDE SEQUENCE [LARGE SCALE GENOMIC DNA]</scope>
    <source>
        <strain evidence="2 3">STM3625</strain>
    </source>
</reference>
<dbReference type="AlphaFoldDB" id="K0PNW0"/>
<name>K0PNW0_9HYPH</name>
<accession>K0PNW0</accession>
<gene>
    <name evidence="2" type="ORF">BN77_p10891</name>
</gene>
<keyword evidence="3" id="KW-1185">Reference proteome</keyword>
<evidence type="ECO:0000256" key="1">
    <source>
        <dbReference type="SAM" id="MobiDB-lite"/>
    </source>
</evidence>